<dbReference type="FunFam" id="3.40.50.300:FF:000691">
    <property type="entry name" value="Regulator of telomere elongation helicase 1"/>
    <property type="match status" value="1"/>
</dbReference>
<dbReference type="InterPro" id="IPR049909">
    <property type="entry name" value="Rtel1_HHD"/>
</dbReference>
<accession>A0A210QSM8</accession>
<evidence type="ECO:0000256" key="7">
    <source>
        <dbReference type="ARBA" id="ARBA00022840"/>
    </source>
</evidence>
<dbReference type="InterPro" id="IPR027417">
    <property type="entry name" value="P-loop_NTPase"/>
</dbReference>
<evidence type="ECO:0000256" key="15">
    <source>
        <dbReference type="SAM" id="Phobius"/>
    </source>
</evidence>
<dbReference type="EMBL" id="NEDP02002066">
    <property type="protein sequence ID" value="OWF51735.1"/>
    <property type="molecule type" value="Genomic_DNA"/>
</dbReference>
<dbReference type="PANTHER" id="PTHR11472">
    <property type="entry name" value="DNA REPAIR DEAD HELICASE RAD3/XP-D SUBFAMILY MEMBER"/>
    <property type="match status" value="1"/>
</dbReference>
<dbReference type="Pfam" id="PF06733">
    <property type="entry name" value="DEAD_2"/>
    <property type="match status" value="1"/>
</dbReference>
<gene>
    <name evidence="17" type="ORF">KP79_PYT08232</name>
</gene>
<dbReference type="PROSITE" id="PS51193">
    <property type="entry name" value="HELICASE_ATP_BIND_2"/>
    <property type="match status" value="1"/>
</dbReference>
<evidence type="ECO:0000256" key="10">
    <source>
        <dbReference type="ARBA" id="ARBA00023125"/>
    </source>
</evidence>
<evidence type="ECO:0000256" key="3">
    <source>
        <dbReference type="ARBA" id="ARBA00022741"/>
    </source>
</evidence>
<dbReference type="GO" id="GO:0010569">
    <property type="term" value="P:regulation of double-strand break repair via homologous recombination"/>
    <property type="evidence" value="ECO:0007669"/>
    <property type="project" value="TreeGrafter"/>
</dbReference>
<evidence type="ECO:0000313" key="18">
    <source>
        <dbReference type="Proteomes" id="UP000242188"/>
    </source>
</evidence>
<protein>
    <submittedName>
        <fullName evidence="17">Regulator of telomere elongation helicase 1</fullName>
    </submittedName>
</protein>
<keyword evidence="4" id="KW-0227">DNA damage</keyword>
<feature type="region of interest" description="Disordered" evidence="14">
    <location>
        <begin position="1067"/>
        <end position="1139"/>
    </location>
</feature>
<organism evidence="17 18">
    <name type="scientific">Mizuhopecten yessoensis</name>
    <name type="common">Japanese scallop</name>
    <name type="synonym">Patinopecten yessoensis</name>
    <dbReference type="NCBI Taxonomy" id="6573"/>
    <lineage>
        <taxon>Eukaryota</taxon>
        <taxon>Metazoa</taxon>
        <taxon>Spiralia</taxon>
        <taxon>Lophotrochozoa</taxon>
        <taxon>Mollusca</taxon>
        <taxon>Bivalvia</taxon>
        <taxon>Autobranchia</taxon>
        <taxon>Pteriomorphia</taxon>
        <taxon>Pectinida</taxon>
        <taxon>Pectinoidea</taxon>
        <taxon>Pectinidae</taxon>
        <taxon>Mizuhopecten</taxon>
    </lineage>
</organism>
<dbReference type="Pfam" id="PF23109">
    <property type="entry name" value="ARCH_RTEL1"/>
    <property type="match status" value="1"/>
</dbReference>
<feature type="region of interest" description="Disordered" evidence="14">
    <location>
        <begin position="873"/>
        <end position="898"/>
    </location>
</feature>
<dbReference type="GO" id="GO:0003677">
    <property type="term" value="F:DNA binding"/>
    <property type="evidence" value="ECO:0007669"/>
    <property type="project" value="UniProtKB-KW"/>
</dbReference>
<dbReference type="GO" id="GO:0006281">
    <property type="term" value="P:DNA repair"/>
    <property type="evidence" value="ECO:0007669"/>
    <property type="project" value="UniProtKB-KW"/>
</dbReference>
<keyword evidence="10" id="KW-0238">DNA-binding</keyword>
<feature type="coiled-coil region" evidence="13">
    <location>
        <begin position="772"/>
        <end position="799"/>
    </location>
</feature>
<keyword evidence="13" id="KW-0175">Coiled coil</keyword>
<evidence type="ECO:0000256" key="4">
    <source>
        <dbReference type="ARBA" id="ARBA00022763"/>
    </source>
</evidence>
<dbReference type="Pfam" id="PF23116">
    <property type="entry name" value="HHD_RTEL1"/>
    <property type="match status" value="1"/>
</dbReference>
<dbReference type="SMART" id="SM00488">
    <property type="entry name" value="DEXDc2"/>
    <property type="match status" value="1"/>
</dbReference>
<keyword evidence="3" id="KW-0547">Nucleotide-binding</keyword>
<evidence type="ECO:0000256" key="6">
    <source>
        <dbReference type="ARBA" id="ARBA00022806"/>
    </source>
</evidence>
<feature type="compositionally biased region" description="Low complexity" evidence="14">
    <location>
        <begin position="1067"/>
        <end position="1079"/>
    </location>
</feature>
<feature type="transmembrane region" description="Helical" evidence="15">
    <location>
        <begin position="545"/>
        <end position="563"/>
    </location>
</feature>
<evidence type="ECO:0000256" key="13">
    <source>
        <dbReference type="SAM" id="Coils"/>
    </source>
</evidence>
<dbReference type="GO" id="GO:0045910">
    <property type="term" value="P:negative regulation of DNA recombination"/>
    <property type="evidence" value="ECO:0007669"/>
    <property type="project" value="TreeGrafter"/>
</dbReference>
<dbReference type="SUPFAM" id="SSF52540">
    <property type="entry name" value="P-loop containing nucleoside triphosphate hydrolases"/>
    <property type="match status" value="2"/>
</dbReference>
<evidence type="ECO:0000259" key="16">
    <source>
        <dbReference type="PROSITE" id="PS51193"/>
    </source>
</evidence>
<dbReference type="GO" id="GO:0046872">
    <property type="term" value="F:metal ion binding"/>
    <property type="evidence" value="ECO:0007669"/>
    <property type="project" value="UniProtKB-KW"/>
</dbReference>
<keyword evidence="9" id="KW-0411">Iron-sulfur</keyword>
<dbReference type="GO" id="GO:0003678">
    <property type="term" value="F:DNA helicase activity"/>
    <property type="evidence" value="ECO:0007669"/>
    <property type="project" value="InterPro"/>
</dbReference>
<evidence type="ECO:0000256" key="8">
    <source>
        <dbReference type="ARBA" id="ARBA00023004"/>
    </source>
</evidence>
<feature type="compositionally biased region" description="Polar residues" evidence="14">
    <location>
        <begin position="1019"/>
        <end position="1037"/>
    </location>
</feature>
<keyword evidence="15" id="KW-0472">Membrane</keyword>
<keyword evidence="18" id="KW-1185">Reference proteome</keyword>
<dbReference type="CDD" id="cd13932">
    <property type="entry name" value="HN_RTEL1"/>
    <property type="match status" value="1"/>
</dbReference>
<dbReference type="GO" id="GO:1904430">
    <property type="term" value="P:negative regulation of t-circle formation"/>
    <property type="evidence" value="ECO:0007669"/>
    <property type="project" value="TreeGrafter"/>
</dbReference>
<keyword evidence="6 17" id="KW-0347">Helicase</keyword>
<proteinExistence type="predicted"/>
<keyword evidence="11" id="KW-0234">DNA repair</keyword>
<keyword evidence="2" id="KW-0479">Metal-binding</keyword>
<dbReference type="Pfam" id="PF13307">
    <property type="entry name" value="Helicase_C_2"/>
    <property type="match status" value="1"/>
</dbReference>
<dbReference type="GO" id="GO:0005634">
    <property type="term" value="C:nucleus"/>
    <property type="evidence" value="ECO:0007669"/>
    <property type="project" value="TreeGrafter"/>
</dbReference>
<evidence type="ECO:0000256" key="11">
    <source>
        <dbReference type="ARBA" id="ARBA00023204"/>
    </source>
</evidence>
<dbReference type="Gene3D" id="1.20.1160.20">
    <property type="match status" value="1"/>
</dbReference>
<dbReference type="InterPro" id="IPR045028">
    <property type="entry name" value="DinG/Rad3-like"/>
</dbReference>
<reference evidence="17 18" key="1">
    <citation type="journal article" date="2017" name="Nat. Ecol. Evol.">
        <title>Scallop genome provides insights into evolution of bilaterian karyotype and development.</title>
        <authorList>
            <person name="Wang S."/>
            <person name="Zhang J."/>
            <person name="Jiao W."/>
            <person name="Li J."/>
            <person name="Xun X."/>
            <person name="Sun Y."/>
            <person name="Guo X."/>
            <person name="Huan P."/>
            <person name="Dong B."/>
            <person name="Zhang L."/>
            <person name="Hu X."/>
            <person name="Sun X."/>
            <person name="Wang J."/>
            <person name="Zhao C."/>
            <person name="Wang Y."/>
            <person name="Wang D."/>
            <person name="Huang X."/>
            <person name="Wang R."/>
            <person name="Lv J."/>
            <person name="Li Y."/>
            <person name="Zhang Z."/>
            <person name="Liu B."/>
            <person name="Lu W."/>
            <person name="Hui Y."/>
            <person name="Liang J."/>
            <person name="Zhou Z."/>
            <person name="Hou R."/>
            <person name="Li X."/>
            <person name="Liu Y."/>
            <person name="Li H."/>
            <person name="Ning X."/>
            <person name="Lin Y."/>
            <person name="Zhao L."/>
            <person name="Xing Q."/>
            <person name="Dou J."/>
            <person name="Li Y."/>
            <person name="Mao J."/>
            <person name="Guo H."/>
            <person name="Dou H."/>
            <person name="Li T."/>
            <person name="Mu C."/>
            <person name="Jiang W."/>
            <person name="Fu Q."/>
            <person name="Fu X."/>
            <person name="Miao Y."/>
            <person name="Liu J."/>
            <person name="Yu Q."/>
            <person name="Li R."/>
            <person name="Liao H."/>
            <person name="Li X."/>
            <person name="Kong Y."/>
            <person name="Jiang Z."/>
            <person name="Chourrout D."/>
            <person name="Li R."/>
            <person name="Bao Z."/>
        </authorList>
    </citation>
    <scope>NUCLEOTIDE SEQUENCE [LARGE SCALE GENOMIC DNA]</scope>
    <source>
        <strain evidence="17 18">PY_sf001</strain>
    </source>
</reference>
<keyword evidence="12" id="KW-0413">Isomerase</keyword>
<dbReference type="PANTHER" id="PTHR11472:SF34">
    <property type="entry name" value="REGULATOR OF TELOMERE ELONGATION HELICASE 1"/>
    <property type="match status" value="1"/>
</dbReference>
<dbReference type="GO" id="GO:0005524">
    <property type="term" value="F:ATP binding"/>
    <property type="evidence" value="ECO:0007669"/>
    <property type="project" value="UniProtKB-KW"/>
</dbReference>
<dbReference type="InterPro" id="IPR014013">
    <property type="entry name" value="Helic_SF1/SF2_ATP-bd_DinG/Rad3"/>
</dbReference>
<keyword evidence="1" id="KW-0004">4Fe-4S</keyword>
<dbReference type="InterPro" id="IPR014001">
    <property type="entry name" value="Helicase_ATP-bd"/>
</dbReference>
<evidence type="ECO:0000256" key="2">
    <source>
        <dbReference type="ARBA" id="ARBA00022723"/>
    </source>
</evidence>
<keyword evidence="15" id="KW-0812">Transmembrane</keyword>
<dbReference type="STRING" id="6573.A0A210QSM8"/>
<dbReference type="GO" id="GO:0090657">
    <property type="term" value="P:telomeric loop disassembly"/>
    <property type="evidence" value="ECO:0007669"/>
    <property type="project" value="TreeGrafter"/>
</dbReference>
<name>A0A210QSM8_MIZYE</name>
<dbReference type="GO" id="GO:0070182">
    <property type="term" value="F:DNA polymerase binding"/>
    <property type="evidence" value="ECO:0007669"/>
    <property type="project" value="TreeGrafter"/>
</dbReference>
<dbReference type="InterPro" id="IPR010614">
    <property type="entry name" value="RAD3-like_helicase_DEAD"/>
</dbReference>
<dbReference type="CDD" id="cd17970">
    <property type="entry name" value="DEAHc_FancJ"/>
    <property type="match status" value="1"/>
</dbReference>
<comment type="caution">
    <text evidence="17">The sequence shown here is derived from an EMBL/GenBank/DDBJ whole genome shotgun (WGS) entry which is preliminary data.</text>
</comment>
<dbReference type="OrthoDB" id="19182at2759"/>
<evidence type="ECO:0000256" key="9">
    <source>
        <dbReference type="ARBA" id="ARBA00023014"/>
    </source>
</evidence>
<keyword evidence="5" id="KW-0378">Hydrolase</keyword>
<evidence type="ECO:0000313" key="17">
    <source>
        <dbReference type="EMBL" id="OWF51735.1"/>
    </source>
</evidence>
<dbReference type="InterPro" id="IPR057498">
    <property type="entry name" value="Rtel1_ARCH"/>
</dbReference>
<dbReference type="InterPro" id="IPR006554">
    <property type="entry name" value="Helicase-like_DEXD_c2"/>
</dbReference>
<dbReference type="Proteomes" id="UP000242188">
    <property type="component" value="Unassembled WGS sequence"/>
</dbReference>
<feature type="domain" description="Helicase ATP-binding" evidence="16">
    <location>
        <begin position="7"/>
        <end position="310"/>
    </location>
</feature>
<dbReference type="CDD" id="cd18788">
    <property type="entry name" value="SF2_C_XPD"/>
    <property type="match status" value="1"/>
</dbReference>
<dbReference type="InterPro" id="IPR006555">
    <property type="entry name" value="ATP-dep_Helicase_C"/>
</dbReference>
<dbReference type="Gene3D" id="3.40.50.300">
    <property type="entry name" value="P-loop containing nucleotide triphosphate hydrolases"/>
    <property type="match status" value="2"/>
</dbReference>
<evidence type="ECO:0000256" key="12">
    <source>
        <dbReference type="ARBA" id="ARBA00023235"/>
    </source>
</evidence>
<keyword evidence="8" id="KW-0408">Iron</keyword>
<dbReference type="GO" id="GO:0051539">
    <property type="term" value="F:4 iron, 4 sulfur cluster binding"/>
    <property type="evidence" value="ECO:0007669"/>
    <property type="project" value="UniProtKB-KW"/>
</dbReference>
<keyword evidence="15" id="KW-1133">Transmembrane helix</keyword>
<evidence type="ECO:0000256" key="1">
    <source>
        <dbReference type="ARBA" id="ARBA00022485"/>
    </source>
</evidence>
<keyword evidence="7" id="KW-0067">ATP-binding</keyword>
<evidence type="ECO:0000256" key="14">
    <source>
        <dbReference type="SAM" id="MobiDB-lite"/>
    </source>
</evidence>
<feature type="transmembrane region" description="Helical" evidence="15">
    <location>
        <begin position="515"/>
        <end position="538"/>
    </location>
</feature>
<dbReference type="SMART" id="SM00487">
    <property type="entry name" value="DEXDc"/>
    <property type="match status" value="1"/>
</dbReference>
<feature type="compositionally biased region" description="Low complexity" evidence="14">
    <location>
        <begin position="875"/>
        <end position="891"/>
    </location>
</feature>
<evidence type="ECO:0000256" key="5">
    <source>
        <dbReference type="ARBA" id="ARBA00022801"/>
    </source>
</evidence>
<dbReference type="SMART" id="SM00491">
    <property type="entry name" value="HELICc2"/>
    <property type="match status" value="1"/>
</dbReference>
<sequence>MPMISLRGVHINFPFEPYACQEAYMDKVLESLQTGQNAVLESPTGTGKTLCLLCSCLGWLQGRKAQTELNRQIHISSFVEQGSVRPENVNSLVKSLEASTGQTWGGAEFAVPKIIYASRTHSQLSQAVNELKRTAYNSMKVSVIGSREQLCIHEQVRKEQSNTNKVHMCRAKVNARTCFYYNKFDDVKRNSDARHLVGNVVDIEDIVGYGEKNKVCPYYLAKELKNDAEIIFMPYNYLLDAKSRKAHGVELQGNVVIFDEAHNLEKICEESSSFDLTTADLATAIEEVCRLADKFVEMAQAEAQSLVEMTESSMPEPEFTLEDLLRMKSTLKELEDNLDSMDIGTGSNGVTHPGMFMFEFLSKVNIGFETKNFFTNLLDKMINYLTSDTSAGFTTKAAGLSKIADVFKIVFSRESRLGESMHIHQQTIAKYYKVSNIGILYCLNLTSREYGNSSRGVEFESQLCFTEVMMPDSTLDTYVRPFNDTSVKYCTDTYVRHFTDTSVKYCTDTYVRPSLILLSSIVQTLMSGLSMILLLNIVQTLMSGLSLILLLSIVLTIMLNIVLMCDLFQKLNCGKRFLIAMEGYYEKINDPSLNGAIFVAVCRGKVSEGLDFSDINGRAVIITGLPYPPRMDPKVKLKMEFLDEMKGKQTYQTLTGNDWYKQQASRAVNQAIGRVIRHRHDYGAIILCDTRFSYENSVKQLPIWVRPHVNKYNSFGQSLKDIMVFFKAAEKTLPAPQPQKKKQLTAGCHGAHFAPTLSRAKVTPKLEQARKVEQHVKSLRNTEEENARLQIQYEQTRQSVVKNKKHSLLGALTESEKTDTDLLDDSFDTNLAFNKPIGLEAKIPVKKKIVIKKRESSPKTLTQKILGVKDMDGKSTTTSQITSATSSSVTSGQGETVSQVTSQTHLHTAEAYIAQVKQVLGPVSYKLYTKAMVDYKQTSNIDNLTSVLANIFMEDEVHMDLFRRFYTYVRPHHRRQFDELCCNLTGQGCGFKPEHAVSKKRVQKEMAGNDGASKRQKTDASSTTVQIQSDSDCGKTNSVASLKSVCQGPASEKGIKDHFPEKALALGSTATSANSGTNSRDLKDKRTVLGPQELSTNNTLDKSSEDLFGDETPQQVEKKDKQIKTDQQNGTDGKKEMKAEKTETICMPSMMERLKHVTGPLDIRSKIKEETGYTCCLCKEDATTPFKRKCLKIFFCRSLKVKDKLCPECGVKDPDMYNQPVLRRQFKDHEQTFTGNVDIWSLGVTLYHVATDAFPSCHTVANPTRIQCTSTEHSHPSFCKAAQVGKVIRFCFQVPIAEISASSVF</sequence>
<dbReference type="GO" id="GO:0016818">
    <property type="term" value="F:hydrolase activity, acting on acid anhydrides, in phosphorus-containing anhydrides"/>
    <property type="evidence" value="ECO:0007669"/>
    <property type="project" value="InterPro"/>
</dbReference>
<feature type="region of interest" description="Disordered" evidence="14">
    <location>
        <begin position="1000"/>
        <end position="1037"/>
    </location>
</feature>